<evidence type="ECO:0000256" key="9">
    <source>
        <dbReference type="ARBA" id="ARBA00022967"/>
    </source>
</evidence>
<dbReference type="GO" id="GO:0005524">
    <property type="term" value="F:ATP binding"/>
    <property type="evidence" value="ECO:0007669"/>
    <property type="project" value="UniProtKB-UniRule"/>
</dbReference>
<evidence type="ECO:0000256" key="6">
    <source>
        <dbReference type="ARBA" id="ARBA00022741"/>
    </source>
</evidence>
<dbReference type="PROSITE" id="PS00154">
    <property type="entry name" value="ATPASE_E1_E2"/>
    <property type="match status" value="1"/>
</dbReference>
<reference evidence="18 19" key="1">
    <citation type="journal article" date="2013" name="Curr. Biol.">
        <title>The Genome of the Foraminiferan Reticulomyxa filosa.</title>
        <authorList>
            <person name="Glockner G."/>
            <person name="Hulsmann N."/>
            <person name="Schleicher M."/>
            <person name="Noegel A.A."/>
            <person name="Eichinger L."/>
            <person name="Gallinger C."/>
            <person name="Pawlowski J."/>
            <person name="Sierra R."/>
            <person name="Euteneuer U."/>
            <person name="Pillet L."/>
            <person name="Moustafa A."/>
            <person name="Platzer M."/>
            <person name="Groth M."/>
            <person name="Szafranski K."/>
            <person name="Schliwa M."/>
        </authorList>
    </citation>
    <scope>NUCLEOTIDE SEQUENCE [LARGE SCALE GENOMIC DNA]</scope>
</reference>
<evidence type="ECO:0000256" key="5">
    <source>
        <dbReference type="ARBA" id="ARBA00022723"/>
    </source>
</evidence>
<dbReference type="GO" id="GO:0005886">
    <property type="term" value="C:plasma membrane"/>
    <property type="evidence" value="ECO:0007669"/>
    <property type="project" value="TreeGrafter"/>
</dbReference>
<dbReference type="NCBIfam" id="TIGR01494">
    <property type="entry name" value="ATPase_P-type"/>
    <property type="match status" value="1"/>
</dbReference>
<keyword evidence="5 15" id="KW-0479">Metal-binding</keyword>
<evidence type="ECO:0000256" key="12">
    <source>
        <dbReference type="ARBA" id="ARBA00034036"/>
    </source>
</evidence>
<feature type="binding site" evidence="14">
    <location>
        <position position="325"/>
    </location>
    <ligand>
        <name>ATP</name>
        <dbReference type="ChEBI" id="CHEBI:30616"/>
    </ligand>
</feature>
<feature type="active site" description="4-aspartylphosphate intermediate" evidence="13">
    <location>
        <position position="153"/>
    </location>
</feature>
<proteinExistence type="inferred from homology"/>
<dbReference type="Pfam" id="PF13246">
    <property type="entry name" value="Cation_ATPase"/>
    <property type="match status" value="1"/>
</dbReference>
<dbReference type="InterPro" id="IPR023298">
    <property type="entry name" value="ATPase_P-typ_TM_dom_sf"/>
</dbReference>
<feature type="binding site" evidence="14">
    <location>
        <position position="349"/>
    </location>
    <ligand>
        <name>ATP</name>
        <dbReference type="ChEBI" id="CHEBI:30616"/>
    </ligand>
</feature>
<comment type="cofactor">
    <cofactor evidence="15">
        <name>Mg(2+)</name>
        <dbReference type="ChEBI" id="CHEBI:18420"/>
    </cofactor>
</comment>
<evidence type="ECO:0000256" key="10">
    <source>
        <dbReference type="ARBA" id="ARBA00022989"/>
    </source>
</evidence>
<sequence>MVIFTGNESKLMLNNKLRGFKRSNVDLTVDKALYVIFTAQAALCVFGVISHYAWLAHNANHQWYQYVKKNGKNVSHFSDIALLNYFTFLVLLDVFVPISLYVSMELVKFAQAWLINQDKEMMCKSDSGEDVFAQARTSNLNEELGQVSFIFSDKTGTLTQNKMEFIRCHIDGVRYGPGEMEKQHDYVDRVPTPKGLPPFDEATCRFTDNRLAHRRDKPIVNDFLTCMATCHSIIPEYPEEEENTETKSEEKFDFSNIVYQAASPDEKALVLFARNMHYVFFNSHVQNLEVKNPKTKETKQVDGEKFYVNIFGEEHAFEIYHFLEFSSARKRMSVILKDPRDGKFKLYSKGADNVIFQRLREDQKKTVWPELLQSLAVFAADGLRTLVCGVRILDDEEYWNWLQKLNKARAAMENRDELVDACFDEIERELALLGATAIEDRLQDNVPDTIATLAVAGISIWVLTGDKVETAINIGRSCKLLTSTMNEKDKTLYVIDPDEKLPDEEAKTITETAFDDAWKFLENKPENNPDQGLVISGKALGYVFPHRKRDAQGKEIPPTEEQMLEELRMQEKVLKICKKCRAVVCCRVSPKQKSQMVQLVKNNVKGIITLAIGDGANDVPMIKAAHVGVGISGQEGLQAVMASDYAIAQFRFLQELLLIHGAWDYRRISVLILYSFYKNICFSMTQIWFSFFSGYTGSLFYDAFSGSCYNLVFTALPVLFAATLDRPYSKEIARCCPELYENGPRNGSFSLRIFGFYVLEGVINSMMIFFGTIFFIDSQTYSDGKVGGYWVSATTMFTSLVTVATIKMMIETKTWTSWTALVFFLSLLLWFVFAIVWSAIPPNLGWGNNDIYQVAQHAFKMPIFWFIVMFAVSLCIVPEILFRYVRRMYFPTRLNIVEELENNPTLRTRFLNEIKAHLQQQESSVKEGEEVKSRERYVFLYNLHIL</sequence>
<evidence type="ECO:0000256" key="2">
    <source>
        <dbReference type="ARBA" id="ARBA00008109"/>
    </source>
</evidence>
<feature type="binding site" evidence="15">
    <location>
        <position position="614"/>
    </location>
    <ligand>
        <name>Mg(2+)</name>
        <dbReference type="ChEBI" id="CHEBI:18420"/>
    </ligand>
</feature>
<name>X6P9U0_RETFI</name>
<feature type="binding site" evidence="14">
    <location>
        <position position="154"/>
    </location>
    <ligand>
        <name>ATP</name>
        <dbReference type="ChEBI" id="CHEBI:30616"/>
    </ligand>
</feature>
<keyword evidence="19" id="KW-1185">Reference proteome</keyword>
<dbReference type="PANTHER" id="PTHR24092:SF180">
    <property type="entry name" value="PHOSPHOLIPID-TRANSPORTING ATPASE DNF1-RELATED"/>
    <property type="match status" value="1"/>
</dbReference>
<dbReference type="GO" id="GO:0045332">
    <property type="term" value="P:phospholipid translocation"/>
    <property type="evidence" value="ECO:0007669"/>
    <property type="project" value="TreeGrafter"/>
</dbReference>
<feature type="binding site" evidence="15">
    <location>
        <position position="155"/>
    </location>
    <ligand>
        <name>Mg(2+)</name>
        <dbReference type="ChEBI" id="CHEBI:18420"/>
    </ligand>
</feature>
<feature type="binding site" evidence="14">
    <location>
        <position position="587"/>
    </location>
    <ligand>
        <name>ATP</name>
        <dbReference type="ChEBI" id="CHEBI:30616"/>
    </ligand>
</feature>
<dbReference type="SFLD" id="SFLDS00003">
    <property type="entry name" value="Haloacid_Dehalogenase"/>
    <property type="match status" value="1"/>
</dbReference>
<evidence type="ECO:0000256" key="14">
    <source>
        <dbReference type="PIRSR" id="PIRSR606539-2"/>
    </source>
</evidence>
<dbReference type="Pfam" id="PF16212">
    <property type="entry name" value="PhoLip_ATPase_C"/>
    <property type="match status" value="1"/>
</dbReference>
<evidence type="ECO:0000313" key="19">
    <source>
        <dbReference type="Proteomes" id="UP000023152"/>
    </source>
</evidence>
<evidence type="ECO:0000313" key="18">
    <source>
        <dbReference type="EMBL" id="ETO34941.1"/>
    </source>
</evidence>
<comment type="caution">
    <text evidence="18">The sequence shown here is derived from an EMBL/GenBank/DDBJ whole genome shotgun (WGS) entry which is preliminary data.</text>
</comment>
<dbReference type="SFLD" id="SFLDG00002">
    <property type="entry name" value="C1.7:_P-type_atpase_like"/>
    <property type="match status" value="1"/>
</dbReference>
<dbReference type="GO" id="GO:0000287">
    <property type="term" value="F:magnesium ion binding"/>
    <property type="evidence" value="ECO:0007669"/>
    <property type="project" value="UniProtKB-UniRule"/>
</dbReference>
<dbReference type="InterPro" id="IPR036412">
    <property type="entry name" value="HAD-like_sf"/>
</dbReference>
<feature type="binding site" evidence="15">
    <location>
        <position position="618"/>
    </location>
    <ligand>
        <name>Mg(2+)</name>
        <dbReference type="ChEBI" id="CHEBI:18420"/>
    </ligand>
</feature>
<evidence type="ECO:0000256" key="7">
    <source>
        <dbReference type="ARBA" id="ARBA00022840"/>
    </source>
</evidence>
<gene>
    <name evidence="18" type="ORF">RFI_02132</name>
</gene>
<dbReference type="InterPro" id="IPR044492">
    <property type="entry name" value="P_typ_ATPase_HD_dom"/>
</dbReference>
<evidence type="ECO:0000256" key="13">
    <source>
        <dbReference type="PIRSR" id="PIRSR606539-1"/>
    </source>
</evidence>
<feature type="binding site" evidence="14">
    <location>
        <position position="153"/>
    </location>
    <ligand>
        <name>ATP</name>
        <dbReference type="ChEBI" id="CHEBI:30616"/>
    </ligand>
</feature>
<keyword evidence="10 16" id="KW-1133">Transmembrane helix</keyword>
<evidence type="ECO:0000259" key="17">
    <source>
        <dbReference type="Pfam" id="PF16212"/>
    </source>
</evidence>
<feature type="transmembrane region" description="Helical" evidence="16">
    <location>
        <begin position="671"/>
        <end position="691"/>
    </location>
</feature>
<evidence type="ECO:0000256" key="16">
    <source>
        <dbReference type="RuleBase" id="RU362033"/>
    </source>
</evidence>
<dbReference type="InterPro" id="IPR001757">
    <property type="entry name" value="P_typ_ATPase"/>
</dbReference>
<feature type="binding site" evidence="14">
    <location>
        <position position="464"/>
    </location>
    <ligand>
        <name>ATP</name>
        <dbReference type="ChEBI" id="CHEBI:30616"/>
    </ligand>
</feature>
<comment type="similarity">
    <text evidence="2 16">Belongs to the cation transport ATPase (P-type) (TC 3.A.3) family. Type IV subfamily.</text>
</comment>
<dbReference type="InterPro" id="IPR023214">
    <property type="entry name" value="HAD_sf"/>
</dbReference>
<feature type="binding site" evidence="14">
    <location>
        <position position="465"/>
    </location>
    <ligand>
        <name>ATP</name>
        <dbReference type="ChEBI" id="CHEBI:30616"/>
    </ligand>
</feature>
<keyword evidence="6 14" id="KW-0547">Nucleotide-binding</keyword>
<comment type="subcellular location">
    <subcellularLocation>
        <location evidence="1">Endomembrane system</location>
        <topology evidence="1">Multi-pass membrane protein</topology>
    </subcellularLocation>
    <subcellularLocation>
        <location evidence="16">Membrane</location>
        <topology evidence="16">Multi-pass membrane protein</topology>
    </subcellularLocation>
</comment>
<keyword evidence="4 16" id="KW-0812">Transmembrane</keyword>
<dbReference type="SFLD" id="SFLDF00027">
    <property type="entry name" value="p-type_atpase"/>
    <property type="match status" value="1"/>
</dbReference>
<dbReference type="InterPro" id="IPR023299">
    <property type="entry name" value="ATPase_P-typ_cyto_dom_N"/>
</dbReference>
<evidence type="ECO:0000256" key="4">
    <source>
        <dbReference type="ARBA" id="ARBA00022692"/>
    </source>
</evidence>
<dbReference type="GO" id="GO:0012505">
    <property type="term" value="C:endomembrane system"/>
    <property type="evidence" value="ECO:0007669"/>
    <property type="project" value="UniProtKB-SubCell"/>
</dbReference>
<dbReference type="EC" id="7.6.2.1" evidence="16"/>
<feature type="binding site" evidence="14">
    <location>
        <position position="593"/>
    </location>
    <ligand>
        <name>ATP</name>
        <dbReference type="ChEBI" id="CHEBI:30616"/>
    </ligand>
</feature>
<feature type="transmembrane region" description="Helical" evidence="16">
    <location>
        <begin position="863"/>
        <end position="885"/>
    </location>
</feature>
<feature type="transmembrane region" description="Helical" evidence="16">
    <location>
        <begin position="32"/>
        <end position="54"/>
    </location>
</feature>
<dbReference type="Gene3D" id="3.40.1110.10">
    <property type="entry name" value="Calcium-transporting ATPase, cytoplasmic domain N"/>
    <property type="match status" value="2"/>
</dbReference>
<dbReference type="NCBIfam" id="TIGR01652">
    <property type="entry name" value="ATPase-Plipid"/>
    <property type="match status" value="1"/>
</dbReference>
<keyword evidence="11 16" id="KW-0472">Membrane</keyword>
<feature type="binding site" evidence="14">
    <location>
        <position position="618"/>
    </location>
    <ligand>
        <name>ATP</name>
        <dbReference type="ChEBI" id="CHEBI:30616"/>
    </ligand>
</feature>
<dbReference type="Gene3D" id="3.40.50.1000">
    <property type="entry name" value="HAD superfamily/HAD-like"/>
    <property type="match status" value="2"/>
</dbReference>
<keyword evidence="3" id="KW-0813">Transport</keyword>
<dbReference type="PRINTS" id="PR00119">
    <property type="entry name" value="CATATPASE"/>
</dbReference>
<feature type="domain" description="P-type ATPase C-terminal" evidence="17">
    <location>
        <begin position="640"/>
        <end position="892"/>
    </location>
</feature>
<dbReference type="AlphaFoldDB" id="X6P9U0"/>
<comment type="catalytic activity">
    <reaction evidence="12 16">
        <text>ATP + H2O + phospholipidSide 1 = ADP + phosphate + phospholipidSide 2.</text>
        <dbReference type="EC" id="7.6.2.1"/>
    </reaction>
</comment>
<dbReference type="SUPFAM" id="SSF81665">
    <property type="entry name" value="Calcium ATPase, transmembrane domain M"/>
    <property type="match status" value="1"/>
</dbReference>
<keyword evidence="9 16" id="KW-1278">Translocase</keyword>
<dbReference type="PANTHER" id="PTHR24092">
    <property type="entry name" value="PROBABLE PHOSPHOLIPID-TRANSPORTING ATPASE"/>
    <property type="match status" value="1"/>
</dbReference>
<dbReference type="InterPro" id="IPR006539">
    <property type="entry name" value="P-type_ATPase_IV"/>
</dbReference>
<protein>
    <recommendedName>
        <fullName evidence="16">Phospholipid-transporting ATPase</fullName>
        <ecNumber evidence="16">7.6.2.1</ecNumber>
    </recommendedName>
</protein>
<dbReference type="Proteomes" id="UP000023152">
    <property type="component" value="Unassembled WGS sequence"/>
</dbReference>
<feature type="binding site" evidence="14">
    <location>
        <position position="155"/>
    </location>
    <ligand>
        <name>ATP</name>
        <dbReference type="ChEBI" id="CHEBI:30616"/>
    </ligand>
</feature>
<feature type="transmembrane region" description="Helical" evidence="16">
    <location>
        <begin position="818"/>
        <end position="840"/>
    </location>
</feature>
<keyword evidence="8 15" id="KW-0460">Magnesium</keyword>
<feature type="binding site" evidence="14">
    <location>
        <position position="466"/>
    </location>
    <ligand>
        <name>ATP</name>
        <dbReference type="ChEBI" id="CHEBI:30616"/>
    </ligand>
</feature>
<dbReference type="InterPro" id="IPR032630">
    <property type="entry name" value="P_typ_ATPase_c"/>
</dbReference>
<dbReference type="GO" id="GO:0016887">
    <property type="term" value="F:ATP hydrolysis activity"/>
    <property type="evidence" value="ECO:0007669"/>
    <property type="project" value="InterPro"/>
</dbReference>
<dbReference type="OMA" id="WSYFIVL"/>
<evidence type="ECO:0000256" key="11">
    <source>
        <dbReference type="ARBA" id="ARBA00023136"/>
    </source>
</evidence>
<accession>X6P9U0</accession>
<feature type="binding site" evidence="14">
    <location>
        <position position="384"/>
    </location>
    <ligand>
        <name>ATP</name>
        <dbReference type="ChEBI" id="CHEBI:30616"/>
    </ligand>
</feature>
<dbReference type="GO" id="GO:0140326">
    <property type="term" value="F:ATPase-coupled intramembrane lipid transporter activity"/>
    <property type="evidence" value="ECO:0007669"/>
    <property type="project" value="UniProtKB-EC"/>
</dbReference>
<dbReference type="SUPFAM" id="SSF56784">
    <property type="entry name" value="HAD-like"/>
    <property type="match status" value="1"/>
</dbReference>
<feature type="binding site" evidence="14">
    <location>
        <position position="266"/>
    </location>
    <ligand>
        <name>ATP</name>
        <dbReference type="ChEBI" id="CHEBI:30616"/>
    </ligand>
</feature>
<dbReference type="EMBL" id="ASPP01002112">
    <property type="protein sequence ID" value="ETO34941.1"/>
    <property type="molecule type" value="Genomic_DNA"/>
</dbReference>
<feature type="transmembrane region" description="Helical" evidence="16">
    <location>
        <begin position="754"/>
        <end position="776"/>
    </location>
</feature>
<feature type="transmembrane region" description="Helical" evidence="16">
    <location>
        <begin position="703"/>
        <end position="724"/>
    </location>
</feature>
<dbReference type="SUPFAM" id="SSF81660">
    <property type="entry name" value="Metal cation-transporting ATPase, ATP-binding domain N"/>
    <property type="match status" value="1"/>
</dbReference>
<dbReference type="InterPro" id="IPR018303">
    <property type="entry name" value="ATPase_P-typ_P_site"/>
</dbReference>
<feature type="binding site" evidence="15">
    <location>
        <position position="153"/>
    </location>
    <ligand>
        <name>Mg(2+)</name>
        <dbReference type="ChEBI" id="CHEBI:18420"/>
    </ligand>
</feature>
<feature type="transmembrane region" description="Helical" evidence="16">
    <location>
        <begin position="788"/>
        <end position="806"/>
    </location>
</feature>
<evidence type="ECO:0000256" key="3">
    <source>
        <dbReference type="ARBA" id="ARBA00022448"/>
    </source>
</evidence>
<keyword evidence="7 14" id="KW-0067">ATP-binding</keyword>
<feature type="transmembrane region" description="Helical" evidence="16">
    <location>
        <begin position="82"/>
        <end position="102"/>
    </location>
</feature>
<evidence type="ECO:0000256" key="1">
    <source>
        <dbReference type="ARBA" id="ARBA00004127"/>
    </source>
</evidence>
<organism evidence="18 19">
    <name type="scientific">Reticulomyxa filosa</name>
    <dbReference type="NCBI Taxonomy" id="46433"/>
    <lineage>
        <taxon>Eukaryota</taxon>
        <taxon>Sar</taxon>
        <taxon>Rhizaria</taxon>
        <taxon>Retaria</taxon>
        <taxon>Foraminifera</taxon>
        <taxon>Monothalamids</taxon>
        <taxon>Reticulomyxidae</taxon>
        <taxon>Reticulomyxa</taxon>
    </lineage>
</organism>
<dbReference type="OrthoDB" id="377733at2759"/>
<feature type="binding site" evidence="14">
    <location>
        <position position="617"/>
    </location>
    <ligand>
        <name>ATP</name>
        <dbReference type="ChEBI" id="CHEBI:30616"/>
    </ligand>
</feature>
<evidence type="ECO:0000256" key="8">
    <source>
        <dbReference type="ARBA" id="ARBA00022842"/>
    </source>
</evidence>
<evidence type="ECO:0000256" key="15">
    <source>
        <dbReference type="PIRSR" id="PIRSR606539-3"/>
    </source>
</evidence>